<proteinExistence type="predicted"/>
<organism evidence="2 3">
    <name type="scientific">Flavobacterium cucumis</name>
    <dbReference type="NCBI Taxonomy" id="416016"/>
    <lineage>
        <taxon>Bacteria</taxon>
        <taxon>Pseudomonadati</taxon>
        <taxon>Bacteroidota</taxon>
        <taxon>Flavobacteriia</taxon>
        <taxon>Flavobacteriales</taxon>
        <taxon>Flavobacteriaceae</taxon>
        <taxon>Flavobacterium</taxon>
    </lineage>
</organism>
<evidence type="ECO:0000256" key="1">
    <source>
        <dbReference type="SAM" id="Phobius"/>
    </source>
</evidence>
<dbReference type="AlphaFoldDB" id="A0A1M7ZYQ6"/>
<keyword evidence="1" id="KW-0472">Membrane</keyword>
<dbReference type="PANTHER" id="PTHR40031">
    <property type="entry name" value="HYPOTHETICAL MEMBRANE SPANNING PROTEIN"/>
    <property type="match status" value="1"/>
</dbReference>
<keyword evidence="3" id="KW-1185">Reference proteome</keyword>
<gene>
    <name evidence="2" type="ORF">SAMN05443547_2130</name>
</gene>
<protein>
    <submittedName>
        <fullName evidence="2">Inner membrane protein</fullName>
    </submittedName>
</protein>
<dbReference type="InterPro" id="IPR007404">
    <property type="entry name" value="YdjM-like"/>
</dbReference>
<dbReference type="OrthoDB" id="9781927at2"/>
<evidence type="ECO:0000313" key="2">
    <source>
        <dbReference type="EMBL" id="SHO73757.1"/>
    </source>
</evidence>
<feature type="transmembrane region" description="Helical" evidence="1">
    <location>
        <begin position="59"/>
        <end position="78"/>
    </location>
</feature>
<dbReference type="RefSeq" id="WP_073584236.1">
    <property type="nucleotide sequence ID" value="NZ_CBCSEA010000024.1"/>
</dbReference>
<accession>A0A1M7ZYQ6</accession>
<feature type="transmembrane region" description="Helical" evidence="1">
    <location>
        <begin position="157"/>
        <end position="179"/>
    </location>
</feature>
<keyword evidence="1" id="KW-1133">Transmembrane helix</keyword>
<sequence length="332" mass="38044">MDSLTQIALGIATAELMAGKKLQNKTFLYGAVLGTVPDLDIVVGKFLSDVDGVAIHRGLSHSLFFFGLLSPVLGGIISKIEKNKISFRNATLLAFWCLVTHVLLDLFTSWGTQILWPLEQRFALKTIFVIDPLYTIPLMISLIFVWRNKEILVRRKYVIRGLVMSSSYLLLTCILKLFAVQQFEKALQNKKITYQELIVKPTAFNCILWNVNVATSDGYYLADYSLFDSQPIRFTFYSKNLKLEEKLINSYDFQQLKKISEGWYFVTEQTNRLYFNDLRFGLLNDNPENPQFAFSYEFKSNSDGSLTAYEVPKAKRDGKALLQKIMIRLKGN</sequence>
<dbReference type="Proteomes" id="UP000184611">
    <property type="component" value="Unassembled WGS sequence"/>
</dbReference>
<feature type="transmembrane region" description="Helical" evidence="1">
    <location>
        <begin position="90"/>
        <end position="110"/>
    </location>
</feature>
<dbReference type="STRING" id="416016.SAMN05443547_2130"/>
<reference evidence="3" key="1">
    <citation type="submission" date="2016-12" db="EMBL/GenBank/DDBJ databases">
        <authorList>
            <person name="Varghese N."/>
            <person name="Submissions S."/>
        </authorList>
    </citation>
    <scope>NUCLEOTIDE SEQUENCE [LARGE SCALE GENOMIC DNA]</scope>
    <source>
        <strain evidence="3">DSM 18830</strain>
    </source>
</reference>
<name>A0A1M7ZYQ6_9FLAO</name>
<dbReference type="InterPro" id="IPR053170">
    <property type="entry name" value="Transcription_regulator"/>
</dbReference>
<evidence type="ECO:0000313" key="3">
    <source>
        <dbReference type="Proteomes" id="UP000184611"/>
    </source>
</evidence>
<dbReference type="Pfam" id="PF04307">
    <property type="entry name" value="YdjM"/>
    <property type="match status" value="1"/>
</dbReference>
<keyword evidence="1" id="KW-0812">Transmembrane</keyword>
<feature type="transmembrane region" description="Helical" evidence="1">
    <location>
        <begin position="122"/>
        <end position="145"/>
    </location>
</feature>
<dbReference type="EMBL" id="FRYK01000004">
    <property type="protein sequence ID" value="SHO73757.1"/>
    <property type="molecule type" value="Genomic_DNA"/>
</dbReference>
<dbReference type="PANTHER" id="PTHR40031:SF1">
    <property type="entry name" value="MEMBRANE-BOUND METAL-DEPENDENT HYDROLASE"/>
    <property type="match status" value="1"/>
</dbReference>